<proteinExistence type="predicted"/>
<gene>
    <name evidence="1" type="ORF">NQ176_g3989</name>
</gene>
<evidence type="ECO:0000313" key="2">
    <source>
        <dbReference type="Proteomes" id="UP001143910"/>
    </source>
</evidence>
<organism evidence="1 2">
    <name type="scientific">Zarea fungicola</name>
    <dbReference type="NCBI Taxonomy" id="93591"/>
    <lineage>
        <taxon>Eukaryota</taxon>
        <taxon>Fungi</taxon>
        <taxon>Dikarya</taxon>
        <taxon>Ascomycota</taxon>
        <taxon>Pezizomycotina</taxon>
        <taxon>Sordariomycetes</taxon>
        <taxon>Hypocreomycetidae</taxon>
        <taxon>Hypocreales</taxon>
        <taxon>Cordycipitaceae</taxon>
        <taxon>Zarea</taxon>
    </lineage>
</organism>
<protein>
    <submittedName>
        <fullName evidence="1">Uncharacterized protein</fullName>
    </submittedName>
</protein>
<dbReference type="Proteomes" id="UP001143910">
    <property type="component" value="Unassembled WGS sequence"/>
</dbReference>
<comment type="caution">
    <text evidence="1">The sequence shown here is derived from an EMBL/GenBank/DDBJ whole genome shotgun (WGS) entry which is preliminary data.</text>
</comment>
<sequence length="460" mass="51971">MFNAPNQLGETMEEGLNSLPLLTRSLFSDYREIYRCIDLAYIDSLLKGALDESLFDLAQARRCPDVWHETLKGTSWATACSTLFARVDIFRLLSNHLISIRQLEGDVMVLKGQGRSFKLLAAFYHLLESMVDEVLGQLTRRHLSLNNCGSVLLPTLFKLLRDNDPMFQITPVIDFMTVIDIETKKSESSARMPRQVVQALNDVSVISACQAAVERHYKFAQDAASYAEMLTELAEESQKIIRPWKILLEAGLNALNEDMTHKLNAHIRNQTIDLHVRHYNFWNTIDDALSAAANETTQVVLNKILNMSRADAPALPDGAKGSNFGGSAPSPKAPTQTQLKRSKGHNFRPGPQQAPLLSSQRPETAALPVLELRNQEEFWNALLAQSSESRSDLKWDDFCAAMRGIGYDVNPQLGSCYRFHCEQRHSTIVFHKPHPKASLSHTMARRQWLDRLKSRFRLVL</sequence>
<name>A0ACC1NH42_9HYPO</name>
<reference evidence="1" key="1">
    <citation type="submission" date="2022-08" db="EMBL/GenBank/DDBJ databases">
        <title>Genome Sequence of Lecanicillium fungicola.</title>
        <authorList>
            <person name="Buettner E."/>
        </authorList>
    </citation>
    <scope>NUCLEOTIDE SEQUENCE</scope>
    <source>
        <strain evidence="1">Babe33</strain>
    </source>
</reference>
<accession>A0ACC1NH42</accession>
<evidence type="ECO:0000313" key="1">
    <source>
        <dbReference type="EMBL" id="KAJ2978128.1"/>
    </source>
</evidence>
<keyword evidence="2" id="KW-1185">Reference proteome</keyword>
<dbReference type="EMBL" id="JANJQO010000405">
    <property type="protein sequence ID" value="KAJ2978128.1"/>
    <property type="molecule type" value="Genomic_DNA"/>
</dbReference>